<accession>A0A4U0RDZ9</accession>
<dbReference type="Pfam" id="PF13701">
    <property type="entry name" value="DDE_Tnp_1_4"/>
    <property type="match status" value="1"/>
</dbReference>
<gene>
    <name evidence="2" type="ORF">FCI23_54315</name>
</gene>
<evidence type="ECO:0000313" key="3">
    <source>
        <dbReference type="Proteomes" id="UP000305778"/>
    </source>
</evidence>
<keyword evidence="3" id="KW-1185">Reference proteome</keyword>
<dbReference type="InterPro" id="IPR025668">
    <property type="entry name" value="Tnp_DDE_dom"/>
</dbReference>
<organism evidence="2 3">
    <name type="scientific">Actinacidiphila oryziradicis</name>
    <dbReference type="NCBI Taxonomy" id="2571141"/>
    <lineage>
        <taxon>Bacteria</taxon>
        <taxon>Bacillati</taxon>
        <taxon>Actinomycetota</taxon>
        <taxon>Actinomycetes</taxon>
        <taxon>Kitasatosporales</taxon>
        <taxon>Streptomycetaceae</taxon>
        <taxon>Actinacidiphila</taxon>
    </lineage>
</organism>
<evidence type="ECO:0000313" key="2">
    <source>
        <dbReference type="EMBL" id="TJZ93623.1"/>
    </source>
</evidence>
<sequence length="135" mass="15562">MLWPSLRKSFVTNTAGRQLADLELRHRRRARAEDRVRAVRDTGLRNLPLHGAAHNQVWLEVVSLALDLLAWLPMLALDGPARRWEPKTLRLRQFSAAARLTTTGRHTYLRFARHWPWTEALTSAFARLQVLPAPD</sequence>
<dbReference type="AlphaFoldDB" id="A0A4U0RDZ9"/>
<dbReference type="OrthoDB" id="3254802at2"/>
<proteinExistence type="predicted"/>
<name>A0A4U0RDZ9_9ACTN</name>
<protein>
    <recommendedName>
        <fullName evidence="1">Transposase DDE domain-containing protein</fullName>
    </recommendedName>
</protein>
<feature type="domain" description="Transposase DDE" evidence="1">
    <location>
        <begin position="10"/>
        <end position="132"/>
    </location>
</feature>
<comment type="caution">
    <text evidence="2">The sequence shown here is derived from an EMBL/GenBank/DDBJ whole genome shotgun (WGS) entry which is preliminary data.</text>
</comment>
<reference evidence="2 3" key="1">
    <citation type="submission" date="2019-04" db="EMBL/GenBank/DDBJ databases">
        <title>Streptomyces oryziradicis sp. nov., a novel actinomycete isolated from rhizosphere soil of rice (Oryza sativa L.).</title>
        <authorList>
            <person name="Li C."/>
        </authorList>
    </citation>
    <scope>NUCLEOTIDE SEQUENCE [LARGE SCALE GENOMIC DNA]</scope>
    <source>
        <strain evidence="2 3">NEAU-C40</strain>
    </source>
</reference>
<dbReference type="EMBL" id="SUMC01000245">
    <property type="protein sequence ID" value="TJZ93623.1"/>
    <property type="molecule type" value="Genomic_DNA"/>
</dbReference>
<dbReference type="Proteomes" id="UP000305778">
    <property type="component" value="Unassembled WGS sequence"/>
</dbReference>
<evidence type="ECO:0000259" key="1">
    <source>
        <dbReference type="Pfam" id="PF13701"/>
    </source>
</evidence>